<evidence type="ECO:0000313" key="2">
    <source>
        <dbReference type="EMBL" id="EFJ51995.1"/>
    </source>
</evidence>
<dbReference type="Proteomes" id="UP000001058">
    <property type="component" value="Unassembled WGS sequence"/>
</dbReference>
<protein>
    <submittedName>
        <fullName evidence="2">Uncharacterized protein</fullName>
    </submittedName>
</protein>
<dbReference type="AlphaFoldDB" id="D8TK40"/>
<gene>
    <name evidence="2" type="ORF">VOLCADRAFT_87077</name>
</gene>
<dbReference type="KEGG" id="vcn:VOLCADRAFT_87077"/>
<organism evidence="3">
    <name type="scientific">Volvox carteri f. nagariensis</name>
    <dbReference type="NCBI Taxonomy" id="3068"/>
    <lineage>
        <taxon>Eukaryota</taxon>
        <taxon>Viridiplantae</taxon>
        <taxon>Chlorophyta</taxon>
        <taxon>core chlorophytes</taxon>
        <taxon>Chlorophyceae</taxon>
        <taxon>CS clade</taxon>
        <taxon>Chlamydomonadales</taxon>
        <taxon>Volvocaceae</taxon>
        <taxon>Volvox</taxon>
    </lineage>
</organism>
<feature type="compositionally biased region" description="Polar residues" evidence="1">
    <location>
        <begin position="194"/>
        <end position="221"/>
    </location>
</feature>
<name>D8TK40_VOLCA</name>
<evidence type="ECO:0000313" key="3">
    <source>
        <dbReference type="Proteomes" id="UP000001058"/>
    </source>
</evidence>
<dbReference type="EMBL" id="GL378325">
    <property type="protein sequence ID" value="EFJ51995.1"/>
    <property type="molecule type" value="Genomic_DNA"/>
</dbReference>
<feature type="compositionally biased region" description="Polar residues" evidence="1">
    <location>
        <begin position="142"/>
        <end position="153"/>
    </location>
</feature>
<reference evidence="2 3" key="1">
    <citation type="journal article" date="2010" name="Science">
        <title>Genomic analysis of organismal complexity in the multicellular green alga Volvox carteri.</title>
        <authorList>
            <person name="Prochnik S.E."/>
            <person name="Umen J."/>
            <person name="Nedelcu A.M."/>
            <person name="Hallmann A."/>
            <person name="Miller S.M."/>
            <person name="Nishii I."/>
            <person name="Ferris P."/>
            <person name="Kuo A."/>
            <person name="Mitros T."/>
            <person name="Fritz-Laylin L.K."/>
            <person name="Hellsten U."/>
            <person name="Chapman J."/>
            <person name="Simakov O."/>
            <person name="Rensing S.A."/>
            <person name="Terry A."/>
            <person name="Pangilinan J."/>
            <person name="Kapitonov V."/>
            <person name="Jurka J."/>
            <person name="Salamov A."/>
            <person name="Shapiro H."/>
            <person name="Schmutz J."/>
            <person name="Grimwood J."/>
            <person name="Lindquist E."/>
            <person name="Lucas S."/>
            <person name="Grigoriev I.V."/>
            <person name="Schmitt R."/>
            <person name="Kirk D."/>
            <person name="Rokhsar D.S."/>
        </authorList>
    </citation>
    <scope>NUCLEOTIDE SEQUENCE [LARGE SCALE GENOMIC DNA]</scope>
    <source>
        <strain evidence="3">f. Nagariensis / Eve</strain>
    </source>
</reference>
<feature type="compositionally biased region" description="Polar residues" evidence="1">
    <location>
        <begin position="77"/>
        <end position="86"/>
    </location>
</feature>
<feature type="region of interest" description="Disordered" evidence="1">
    <location>
        <begin position="100"/>
        <end position="227"/>
    </location>
</feature>
<keyword evidence="3" id="KW-1185">Reference proteome</keyword>
<evidence type="ECO:0000256" key="1">
    <source>
        <dbReference type="SAM" id="MobiDB-lite"/>
    </source>
</evidence>
<feature type="region of interest" description="Disordered" evidence="1">
    <location>
        <begin position="67"/>
        <end position="86"/>
    </location>
</feature>
<dbReference type="RefSeq" id="XP_002946769.1">
    <property type="nucleotide sequence ID" value="XM_002946723.1"/>
</dbReference>
<accession>D8TK40</accession>
<dbReference type="InParanoid" id="D8TK40"/>
<sequence>MSVPGSPFQANLGHFELGTPRRVVSFRDLQKTSNFTIAEVSSQFCWPPPPSSEHRVSARICPEMARETAETAGAAQPPSNGPTSSSLLFIKPACAAKEIAPGSDRFPPGKFMSTRQGHNPFLLPSISANRKPPPLPPLPSEGGNTLRSRSFSPETRGPSMGTNVLIASRAAASGPLGPDNNDSELPKSGPGCPNNDSPTPSWLRTATPGQRHQRQPLNYSDQALMPQ</sequence>
<proteinExistence type="predicted"/>
<dbReference type="GeneID" id="9618345"/>